<proteinExistence type="predicted"/>
<name>A0A937VX62_UNCTE</name>
<dbReference type="SUPFAM" id="SSF100950">
    <property type="entry name" value="NagB/RpiA/CoA transferase-like"/>
    <property type="match status" value="1"/>
</dbReference>
<evidence type="ECO:0000256" key="1">
    <source>
        <dbReference type="SAM" id="MobiDB-lite"/>
    </source>
</evidence>
<dbReference type="AlphaFoldDB" id="A0A937VX62"/>
<sequence length="281" mass="30575">MVPDHPSCHEDTNMPERTTPWSGHDLLKDQLRTAVWTRLSTEGASVGEPVGHIPRFVGSEQAAAQLALLPAWQQASIIKCNPDQAQAPVRLRALQEGKLLYMAVPRLTETRCFVALTAATLHAQGVALETAATSRGAMQHGRLVGLDEMQPIDLVMVGCVAVARDGGRTGKGAGFADLELGMLRQSGLIHAETPIVTTVHALQIVPDAALPMREHDWRLTWIITPEAIIATGSTHAQPTGVLWEHVRAEQLATIPVLQALCPPDRREQSVYHPIASARRRR</sequence>
<feature type="compositionally biased region" description="Basic and acidic residues" evidence="1">
    <location>
        <begin position="1"/>
        <end position="14"/>
    </location>
</feature>
<feature type="region of interest" description="Disordered" evidence="1">
    <location>
        <begin position="1"/>
        <end position="24"/>
    </location>
</feature>
<dbReference type="PANTHER" id="PTHR13017:SF0">
    <property type="entry name" value="METHENYLTETRAHYDROFOLATE SYNTHASE DOMAIN-CONTAINING PROTEIN"/>
    <property type="match status" value="1"/>
</dbReference>
<dbReference type="Proteomes" id="UP000712673">
    <property type="component" value="Unassembled WGS sequence"/>
</dbReference>
<dbReference type="InterPro" id="IPR037171">
    <property type="entry name" value="NagB/RpiA_transferase-like"/>
</dbReference>
<dbReference type="InterPro" id="IPR024185">
    <property type="entry name" value="FTHF_cligase-like_sf"/>
</dbReference>
<reference evidence="2" key="1">
    <citation type="submission" date="2019-03" db="EMBL/GenBank/DDBJ databases">
        <title>Lake Tanganyika Metagenome-Assembled Genomes (MAGs).</title>
        <authorList>
            <person name="Tran P."/>
        </authorList>
    </citation>
    <scope>NUCLEOTIDE SEQUENCE</scope>
    <source>
        <strain evidence="2">K_DeepCast_65m_m2_066</strain>
    </source>
</reference>
<organism evidence="2 3">
    <name type="scientific">Tectimicrobiota bacterium</name>
    <dbReference type="NCBI Taxonomy" id="2528274"/>
    <lineage>
        <taxon>Bacteria</taxon>
        <taxon>Pseudomonadati</taxon>
        <taxon>Nitrospinota/Tectimicrobiota group</taxon>
        <taxon>Candidatus Tectimicrobiota</taxon>
    </lineage>
</organism>
<gene>
    <name evidence="2" type="ORF">FJZ47_01955</name>
</gene>
<dbReference type="GO" id="GO:0005737">
    <property type="term" value="C:cytoplasm"/>
    <property type="evidence" value="ECO:0007669"/>
    <property type="project" value="TreeGrafter"/>
</dbReference>
<dbReference type="Gene3D" id="3.40.50.10420">
    <property type="entry name" value="NagB/RpiA/CoA transferase-like"/>
    <property type="match status" value="1"/>
</dbReference>
<accession>A0A937VX62</accession>
<dbReference type="Pfam" id="PF01812">
    <property type="entry name" value="5-FTHF_cyc-lig"/>
    <property type="match status" value="1"/>
</dbReference>
<dbReference type="InterPro" id="IPR002698">
    <property type="entry name" value="FTHF_cligase"/>
</dbReference>
<comment type="caution">
    <text evidence="2">The sequence shown here is derived from an EMBL/GenBank/DDBJ whole genome shotgun (WGS) entry which is preliminary data.</text>
</comment>
<evidence type="ECO:0000313" key="3">
    <source>
        <dbReference type="Proteomes" id="UP000712673"/>
    </source>
</evidence>
<evidence type="ECO:0000313" key="2">
    <source>
        <dbReference type="EMBL" id="MBM3222557.1"/>
    </source>
</evidence>
<protein>
    <submittedName>
        <fullName evidence="2">5-formyltetrahydrofolate cyclo-ligase</fullName>
    </submittedName>
</protein>
<dbReference type="PANTHER" id="PTHR13017">
    <property type="entry name" value="5-FORMYLTETRAHYDROFOLATE CYCLO-LIGASE-RELATED"/>
    <property type="match status" value="1"/>
</dbReference>
<dbReference type="EMBL" id="VGLS01000031">
    <property type="protein sequence ID" value="MBM3222557.1"/>
    <property type="molecule type" value="Genomic_DNA"/>
</dbReference>